<reference evidence="2" key="5">
    <citation type="submission" date="2025-09" db="UniProtKB">
        <authorList>
            <consortium name="Ensembl"/>
        </authorList>
    </citation>
    <scope>IDENTIFICATION</scope>
</reference>
<evidence type="ECO:0000313" key="2">
    <source>
        <dbReference type="Ensembl" id="ENSRFEP00010006344.1"/>
    </source>
</evidence>
<reference evidence="2 3" key="2">
    <citation type="journal article" date="2018" name="Annu Rev Anim Biosci">
        <title>Bat Biology, Genomes, and the Bat1K Project: To Generate Chromosome-Level Genomes for All Living Bat Species.</title>
        <authorList>
            <person name="Teeling E.C."/>
            <person name="Vernes S.C."/>
            <person name="Davalos L.M."/>
            <person name="Ray D.A."/>
            <person name="Gilbert M.T.P."/>
            <person name="Myers E."/>
        </authorList>
    </citation>
    <scope>NUCLEOTIDE SEQUENCE</scope>
</reference>
<feature type="region of interest" description="Disordered" evidence="1">
    <location>
        <begin position="124"/>
        <end position="144"/>
    </location>
</feature>
<evidence type="ECO:0000256" key="1">
    <source>
        <dbReference type="SAM" id="MobiDB-lite"/>
    </source>
</evidence>
<name>A0A671DYX8_RHIFE</name>
<accession>A0A671DYX8</accession>
<dbReference type="OMA" id="KELHADH"/>
<dbReference type="GeneTree" id="ENSGT00960000186726"/>
<organism evidence="2 3">
    <name type="scientific">Rhinolophus ferrumequinum</name>
    <name type="common">Greater horseshoe bat</name>
    <dbReference type="NCBI Taxonomy" id="59479"/>
    <lineage>
        <taxon>Eukaryota</taxon>
        <taxon>Metazoa</taxon>
        <taxon>Chordata</taxon>
        <taxon>Craniata</taxon>
        <taxon>Vertebrata</taxon>
        <taxon>Euteleostomi</taxon>
        <taxon>Mammalia</taxon>
        <taxon>Eutheria</taxon>
        <taxon>Laurasiatheria</taxon>
        <taxon>Chiroptera</taxon>
        <taxon>Yinpterochiroptera</taxon>
        <taxon>Rhinolophoidea</taxon>
        <taxon>Rhinolophidae</taxon>
        <taxon>Rhinolophinae</taxon>
        <taxon>Rhinolophus</taxon>
    </lineage>
</organism>
<keyword evidence="3" id="KW-1185">Reference proteome</keyword>
<dbReference type="AlphaFoldDB" id="A0A671DYX8"/>
<dbReference type="Proteomes" id="UP000472240">
    <property type="component" value="Chromosome 8"/>
</dbReference>
<dbReference type="Ensembl" id="ENSRFET00010006956.1">
    <property type="protein sequence ID" value="ENSRFEP00010006344.1"/>
    <property type="gene ID" value="ENSRFEG00010004322.1"/>
</dbReference>
<proteinExistence type="predicted"/>
<dbReference type="InParanoid" id="A0A671DYX8"/>
<evidence type="ECO:0000313" key="3">
    <source>
        <dbReference type="Proteomes" id="UP000472240"/>
    </source>
</evidence>
<reference evidence="2" key="4">
    <citation type="submission" date="2025-08" db="UniProtKB">
        <authorList>
            <consortium name="Ensembl"/>
        </authorList>
    </citation>
    <scope>IDENTIFICATION</scope>
</reference>
<reference evidence="2 3" key="1">
    <citation type="journal article" date="2015" name="Annu Rev Anim Biosci">
        <title>The Genome 10K Project: a way forward.</title>
        <authorList>
            <person name="Koepfli K.P."/>
            <person name="Paten B."/>
            <person name="O'Brien S.J."/>
            <person name="Koepfli K.P."/>
            <person name="Paten B."/>
            <person name="Antunes A."/>
            <person name="Belov K."/>
            <person name="Bustamante C."/>
            <person name="Castoe T.A."/>
            <person name="Clawson H."/>
            <person name="Crawford A.J."/>
            <person name="Diekhans M."/>
            <person name="Distel D."/>
            <person name="Durbin R."/>
            <person name="Earl D."/>
            <person name="Fujita M.K."/>
            <person name="Gamble T."/>
            <person name="Georges A."/>
            <person name="Gemmell N."/>
            <person name="Gilbert M.T."/>
            <person name="Graves J.M."/>
            <person name="Green R.E."/>
            <person name="Hickey G."/>
            <person name="Jarvis E.D."/>
            <person name="Johnson W."/>
            <person name="Komissarov A."/>
            <person name="Korf I."/>
            <person name="Kuhn R."/>
            <person name="Larkin D.M."/>
            <person name="Lewin H."/>
            <person name="Lopez J.V."/>
            <person name="Ma J."/>
            <person name="Marques-Bonet T."/>
            <person name="Miller W."/>
            <person name="Murphy R."/>
            <person name="Pevzner P."/>
            <person name="Shapiro B."/>
            <person name="Steiner C."/>
            <person name="Tamazian G."/>
            <person name="Venkatesh B."/>
            <person name="Wang J."/>
            <person name="Wayne R."/>
            <person name="Wiley E."/>
            <person name="Yang H."/>
            <person name="Zhang G."/>
            <person name="Haussler D."/>
            <person name="Ryder O."/>
            <person name="O'Brien S.J."/>
        </authorList>
    </citation>
    <scope>NUCLEOTIDE SEQUENCE</scope>
</reference>
<sequence>MNMTRKSRRPMLNNAGRDIISAKSSVRIPLAPLIRRRIRPILARRITRNKVPNDHDHHEDSKAHGLTGDLHAVPHGLYPLSTQHAEHNQERVKEVIHVPAWELTVIRDLADTFFVALTKQLHADHGKNEDDDGQHQGEVTQSPH</sequence>
<reference evidence="3" key="3">
    <citation type="submission" date="2018-12" db="EMBL/GenBank/DDBJ databases">
        <title>G10K-VGP greater horseshoe bat female genome, primary haplotype.</title>
        <authorList>
            <person name="Teeling E."/>
            <person name="Myers G."/>
            <person name="Vernes S."/>
            <person name="Pippel M."/>
            <person name="Winkler S."/>
            <person name="Fedrigo O."/>
            <person name="Rhie A."/>
            <person name="Koren S."/>
            <person name="Phillippy A."/>
            <person name="Lewin H."/>
            <person name="Damas J."/>
            <person name="Howe K."/>
            <person name="Mountcastle J."/>
            <person name="Jarvis E.D."/>
        </authorList>
    </citation>
    <scope>NUCLEOTIDE SEQUENCE [LARGE SCALE GENOMIC DNA]</scope>
</reference>
<protein>
    <submittedName>
        <fullName evidence="2">Uncharacterized protein</fullName>
    </submittedName>
</protein>